<protein>
    <submittedName>
        <fullName evidence="1">Uncharacterized protein</fullName>
    </submittedName>
</protein>
<accession>A0A0F8ZA14</accession>
<proteinExistence type="predicted"/>
<comment type="caution">
    <text evidence="1">The sequence shown here is derived from an EMBL/GenBank/DDBJ whole genome shotgun (WGS) entry which is preliminary data.</text>
</comment>
<organism evidence="1">
    <name type="scientific">marine sediment metagenome</name>
    <dbReference type="NCBI Taxonomy" id="412755"/>
    <lineage>
        <taxon>unclassified sequences</taxon>
        <taxon>metagenomes</taxon>
        <taxon>ecological metagenomes</taxon>
    </lineage>
</organism>
<dbReference type="AlphaFoldDB" id="A0A0F8ZA14"/>
<dbReference type="EMBL" id="LAZR01061580">
    <property type="protein sequence ID" value="KKK63299.1"/>
    <property type="molecule type" value="Genomic_DNA"/>
</dbReference>
<sequence>MAGGYGALFLQELQETVMNATAAPALPLAPTTTHIILTHTTLTDTYLITDTGRMAGANSTDFTAQIANTTATWSLPTATSPSVFQNKIDIVISTGNFSAPAETTIKGWFM</sequence>
<name>A0A0F8ZA14_9ZZZZ</name>
<reference evidence="1" key="1">
    <citation type="journal article" date="2015" name="Nature">
        <title>Complex archaea that bridge the gap between prokaryotes and eukaryotes.</title>
        <authorList>
            <person name="Spang A."/>
            <person name="Saw J.H."/>
            <person name="Jorgensen S.L."/>
            <person name="Zaremba-Niedzwiedzka K."/>
            <person name="Martijn J."/>
            <person name="Lind A.E."/>
            <person name="van Eijk R."/>
            <person name="Schleper C."/>
            <person name="Guy L."/>
            <person name="Ettema T.J."/>
        </authorList>
    </citation>
    <scope>NUCLEOTIDE SEQUENCE</scope>
</reference>
<feature type="non-terminal residue" evidence="1">
    <location>
        <position position="110"/>
    </location>
</feature>
<gene>
    <name evidence="1" type="ORF">LCGC14_2995670</name>
</gene>
<evidence type="ECO:0000313" key="1">
    <source>
        <dbReference type="EMBL" id="KKK63299.1"/>
    </source>
</evidence>